<dbReference type="InterPro" id="IPR032808">
    <property type="entry name" value="DoxX"/>
</dbReference>
<evidence type="ECO:0000256" key="3">
    <source>
        <dbReference type="ARBA" id="ARBA00022989"/>
    </source>
</evidence>
<evidence type="ECO:0000313" key="6">
    <source>
        <dbReference type="Proteomes" id="UP000295117"/>
    </source>
</evidence>
<comment type="subcellular location">
    <subcellularLocation>
        <location evidence="1">Membrane</location>
        <topology evidence="1">Multi-pass membrane protein</topology>
    </subcellularLocation>
</comment>
<evidence type="ECO:0000256" key="1">
    <source>
        <dbReference type="ARBA" id="ARBA00004141"/>
    </source>
</evidence>
<keyword evidence="3" id="KW-1133">Transmembrane helix</keyword>
<dbReference type="GO" id="GO:0016020">
    <property type="term" value="C:membrane"/>
    <property type="evidence" value="ECO:0007669"/>
    <property type="project" value="UniProtKB-SubCell"/>
</dbReference>
<evidence type="ECO:0000313" key="5">
    <source>
        <dbReference type="EMBL" id="TDZ78678.1"/>
    </source>
</evidence>
<accession>A0A4R8S3V3</accession>
<dbReference type="AlphaFoldDB" id="A0A4R8S3V3"/>
<reference evidence="5 6" key="1">
    <citation type="journal article" date="2019" name="Sci. Rep.">
        <title>Extended insight into the Mycobacterium chelonae-abscessus complex through whole genome sequencing of Mycobacterium salmoniphilum outbreak and Mycobacterium salmoniphilum-like strains.</title>
        <authorList>
            <person name="Behra P.R.K."/>
            <person name="Das S."/>
            <person name="Pettersson B.M.F."/>
            <person name="Shirreff L."/>
            <person name="DuCote T."/>
            <person name="Jacobsson K.G."/>
            <person name="Ennis D.G."/>
            <person name="Kirsebom L.A."/>
        </authorList>
    </citation>
    <scope>NUCLEOTIDE SEQUENCE [LARGE SCALE GENOMIC DNA]</scope>
    <source>
        <strain evidence="5 6">DE 4585</strain>
    </source>
</reference>
<protein>
    <submittedName>
        <fullName evidence="5">DoxX</fullName>
    </submittedName>
</protein>
<dbReference type="EMBL" id="PECH01000009">
    <property type="protein sequence ID" value="TDZ78678.1"/>
    <property type="molecule type" value="Genomic_DNA"/>
</dbReference>
<dbReference type="RefSeq" id="WP_191989191.1">
    <property type="nucleotide sequence ID" value="NZ_PECH01000009.1"/>
</dbReference>
<evidence type="ECO:0000256" key="2">
    <source>
        <dbReference type="ARBA" id="ARBA00022692"/>
    </source>
</evidence>
<keyword evidence="2" id="KW-0812">Transmembrane</keyword>
<organism evidence="5 6">
    <name type="scientific">Mycobacteroides salmoniphilum</name>
    <dbReference type="NCBI Taxonomy" id="404941"/>
    <lineage>
        <taxon>Bacteria</taxon>
        <taxon>Bacillati</taxon>
        <taxon>Actinomycetota</taxon>
        <taxon>Actinomycetes</taxon>
        <taxon>Mycobacteriales</taxon>
        <taxon>Mycobacteriaceae</taxon>
        <taxon>Mycobacteroides</taxon>
    </lineage>
</organism>
<comment type="caution">
    <text evidence="5">The sequence shown here is derived from an EMBL/GenBank/DDBJ whole genome shotgun (WGS) entry which is preliminary data.</text>
</comment>
<keyword evidence="4" id="KW-0472">Membrane</keyword>
<name>A0A4R8S3V3_9MYCO</name>
<dbReference type="Pfam" id="PF07681">
    <property type="entry name" value="DoxX"/>
    <property type="match status" value="1"/>
</dbReference>
<proteinExistence type="predicted"/>
<gene>
    <name evidence="5" type="ORF">DE4585_04515</name>
</gene>
<sequence length="262" mass="28056" precursor="true">MLVRRVARPMLSSIFIAAGVDGLRRPAASAGVAKPLVDNLLDSAPESATRYLPRDPQTYVRIHAATQLAAGLALASGRFPRLSAWTLAGTLVPATLADQAFWRESDPDLKLQQKTHFWKNISLLGGLIIAGIDTEGRPGLSWRARKAASDAVAAVTSAIPGAEHPSHSLQTKAAELGEAVREKAPLIAEYARERGTELAETAQRRGSQLTEIASQRGSELAELLSERGSELASAADKGRHHIEALAADPPPKLRRFARAFGR</sequence>
<dbReference type="Proteomes" id="UP000295117">
    <property type="component" value="Unassembled WGS sequence"/>
</dbReference>
<evidence type="ECO:0000256" key="4">
    <source>
        <dbReference type="ARBA" id="ARBA00023136"/>
    </source>
</evidence>